<gene>
    <name evidence="4" type="primary">LOC107074246</name>
</gene>
<dbReference type="Proteomes" id="UP000694924">
    <property type="component" value="Unplaced"/>
</dbReference>
<proteinExistence type="inferred from homology"/>
<evidence type="ECO:0000256" key="1">
    <source>
        <dbReference type="ARBA" id="ARBA00007398"/>
    </source>
</evidence>
<reference evidence="4" key="1">
    <citation type="submission" date="2025-08" db="UniProtKB">
        <authorList>
            <consortium name="RefSeq"/>
        </authorList>
    </citation>
    <scope>IDENTIFICATION</scope>
    <source>
        <tissue evidence="4">Whole body</tissue>
    </source>
</reference>
<evidence type="ECO:0000313" key="3">
    <source>
        <dbReference type="Proteomes" id="UP000694924"/>
    </source>
</evidence>
<dbReference type="PANTHER" id="PTHR15665">
    <property type="entry name" value="ASTEROID PROTEIN"/>
    <property type="match status" value="1"/>
</dbReference>
<sequence length="720" mass="84623">MGIKGLTSYIQDHAEYFLQDYKLCDTFLVIDGSNLAYQLYWKYTKSNEAFGGDYDNYADSVKNFFVNLSNYKVTPLVLMDGSFESRKTKTAMTRLYDRYKSARDHFPNYLFDSSYLHFFIPNLIFYVFKEILNEMNIKHVQCLFEADNAIAGIAKLLQCPVLSYDSDFFIYGSMYIPFNTLKWSKKDTEDLKNCSIYKIESLFNIFRGLVDWKLPLAAILIGNDYVEQQEFNVLYKIIQRRGMKKKLRCNNSQQYRIQSIFQWLAEQEINTVIFDIINAVRLNNRTQILKTMEMIINEYTNISEDILLQFDFSQEIINDITSKRTEFDTTSKDNMISTIHLLLKKYENTKGSSSKIVQMDIIHQLPHWFIVEYSKGHFPNYFITLLAHGKYLHSAQVEDYNQPSSIFISMPILEVIYTLLITGFEKPRLGSHLLTRGIKNQITQYSLKYLDNIGIDKTPSLSDLREVPLNIRKYIYDNTLNIKQYDLVNKFPQNWRLYITAIKYWVDNLSLSSNIHIYTLLFAMLQNVIYLKIGFYKSIKSFKSKFSNQLRELKIVINEETGLINQMKKMDLLLPSQLIEEKSITELINEITETDCLMLTPYFISYNKVHPKLVQNKKLYKPEIVHIFTQFQNCLKFSLDLNALLGDPYEISKISIMFNGTLIYNLYVSFKKRKNVEDYIKVILENSPNFARLFDAILSHSKLLFNFHTNVPTKQNNDNC</sequence>
<evidence type="ECO:0000259" key="2">
    <source>
        <dbReference type="Pfam" id="PF00752"/>
    </source>
</evidence>
<comment type="similarity">
    <text evidence="1">Belongs to the asteroid family.</text>
</comment>
<protein>
    <submittedName>
        <fullName evidence="4">Protein asteroid</fullName>
    </submittedName>
</protein>
<dbReference type="InterPro" id="IPR029060">
    <property type="entry name" value="PIN-like_dom_sf"/>
</dbReference>
<dbReference type="InterPro" id="IPR006085">
    <property type="entry name" value="XPG_DNA_repair_N"/>
</dbReference>
<accession>A0ABM1JEU5</accession>
<dbReference type="RefSeq" id="XP_015190983.1">
    <property type="nucleotide sequence ID" value="XM_015335497.1"/>
</dbReference>
<dbReference type="GeneID" id="107074246"/>
<organism evidence="3 4">
    <name type="scientific">Polistes dominula</name>
    <name type="common">European paper wasp</name>
    <name type="synonym">Vespa dominula</name>
    <dbReference type="NCBI Taxonomy" id="743375"/>
    <lineage>
        <taxon>Eukaryota</taxon>
        <taxon>Metazoa</taxon>
        <taxon>Ecdysozoa</taxon>
        <taxon>Arthropoda</taxon>
        <taxon>Hexapoda</taxon>
        <taxon>Insecta</taxon>
        <taxon>Pterygota</taxon>
        <taxon>Neoptera</taxon>
        <taxon>Endopterygota</taxon>
        <taxon>Hymenoptera</taxon>
        <taxon>Apocrita</taxon>
        <taxon>Aculeata</taxon>
        <taxon>Vespoidea</taxon>
        <taxon>Vespidae</taxon>
        <taxon>Polistinae</taxon>
        <taxon>Polistini</taxon>
        <taxon>Polistes</taxon>
    </lineage>
</organism>
<dbReference type="SUPFAM" id="SSF88723">
    <property type="entry name" value="PIN domain-like"/>
    <property type="match status" value="1"/>
</dbReference>
<dbReference type="PANTHER" id="PTHR15665:SF1">
    <property type="entry name" value="PROTEIN ASTEROID HOMOLOG 1"/>
    <property type="match status" value="1"/>
</dbReference>
<feature type="domain" description="XPG N-terminal" evidence="2">
    <location>
        <begin position="1"/>
        <end position="94"/>
    </location>
</feature>
<keyword evidence="3" id="KW-1185">Reference proteome</keyword>
<evidence type="ECO:0000313" key="4">
    <source>
        <dbReference type="RefSeq" id="XP_015190983.1"/>
    </source>
</evidence>
<dbReference type="Pfam" id="PF00752">
    <property type="entry name" value="XPG_N"/>
    <property type="match status" value="1"/>
</dbReference>
<name>A0ABM1JEU5_POLDO</name>
<dbReference type="Gene3D" id="3.40.50.1010">
    <property type="entry name" value="5'-nuclease"/>
    <property type="match status" value="1"/>
</dbReference>
<dbReference type="InterPro" id="IPR026832">
    <property type="entry name" value="Asteroid"/>
</dbReference>